<accession>A0A486XHA0</accession>
<feature type="domain" description="Type I restriction modification DNA specificity" evidence="4">
    <location>
        <begin position="2"/>
        <end position="160"/>
    </location>
</feature>
<dbReference type="EMBL" id="CAAHDN010000019">
    <property type="protein sequence ID" value="VGM96897.1"/>
    <property type="molecule type" value="Genomic_DNA"/>
</dbReference>
<dbReference type="AlphaFoldDB" id="A0A486XHA0"/>
<evidence type="ECO:0000313" key="5">
    <source>
        <dbReference type="EMBL" id="VGM96897.1"/>
    </source>
</evidence>
<dbReference type="SUPFAM" id="SSF116734">
    <property type="entry name" value="DNA methylase specificity domain"/>
    <property type="match status" value="1"/>
</dbReference>
<dbReference type="GO" id="GO:0009307">
    <property type="term" value="P:DNA restriction-modification system"/>
    <property type="evidence" value="ECO:0007669"/>
    <property type="project" value="UniProtKB-KW"/>
</dbReference>
<dbReference type="Gene3D" id="3.90.220.20">
    <property type="entry name" value="DNA methylase specificity domains"/>
    <property type="match status" value="1"/>
</dbReference>
<dbReference type="PANTHER" id="PTHR30408:SF13">
    <property type="entry name" value="TYPE I RESTRICTION ENZYME HINDI SPECIFICITY SUBUNIT"/>
    <property type="match status" value="1"/>
</dbReference>
<proteinExistence type="inferred from homology"/>
<dbReference type="InterPro" id="IPR044946">
    <property type="entry name" value="Restrct_endonuc_typeI_TRD_sf"/>
</dbReference>
<dbReference type="InterPro" id="IPR000055">
    <property type="entry name" value="Restrct_endonuc_typeI_TRD"/>
</dbReference>
<comment type="similarity">
    <text evidence="1">Belongs to the type-I restriction system S methylase family.</text>
</comment>
<dbReference type="REBASE" id="419643">
    <property type="entry name" value="S.Uav33940ORF2337P"/>
</dbReference>
<evidence type="ECO:0000256" key="1">
    <source>
        <dbReference type="ARBA" id="ARBA00010923"/>
    </source>
</evidence>
<dbReference type="InterPro" id="IPR052021">
    <property type="entry name" value="Type-I_RS_S_subunit"/>
</dbReference>
<name>A0A486XHA0_9PAST</name>
<protein>
    <submittedName>
        <fullName evidence="5">EcoKI restriction-modification system protein HsdS</fullName>
    </submittedName>
</protein>
<dbReference type="CDD" id="cd17273">
    <property type="entry name" value="RMtype1_S_EcoJA69PI-TRD1-CR1_like"/>
    <property type="match status" value="1"/>
</dbReference>
<evidence type="ECO:0000259" key="4">
    <source>
        <dbReference type="Pfam" id="PF01420"/>
    </source>
</evidence>
<organism evidence="5">
    <name type="scientific">uncultured Avibacterium sp</name>
    <dbReference type="NCBI Taxonomy" id="1936169"/>
    <lineage>
        <taxon>Bacteria</taxon>
        <taxon>Pseudomonadati</taxon>
        <taxon>Pseudomonadota</taxon>
        <taxon>Gammaproteobacteria</taxon>
        <taxon>Pasteurellales</taxon>
        <taxon>Pasteurellaceae</taxon>
        <taxon>Avibacterium</taxon>
        <taxon>environmental samples</taxon>
    </lineage>
</organism>
<evidence type="ECO:0000256" key="3">
    <source>
        <dbReference type="ARBA" id="ARBA00023125"/>
    </source>
</evidence>
<dbReference type="PANTHER" id="PTHR30408">
    <property type="entry name" value="TYPE-1 RESTRICTION ENZYME ECOKI SPECIFICITY PROTEIN"/>
    <property type="match status" value="1"/>
</dbReference>
<dbReference type="GO" id="GO:0003677">
    <property type="term" value="F:DNA binding"/>
    <property type="evidence" value="ECO:0007669"/>
    <property type="project" value="UniProtKB-KW"/>
</dbReference>
<keyword evidence="3" id="KW-0238">DNA-binding</keyword>
<keyword evidence="2" id="KW-0680">Restriction system</keyword>
<sequence length="167" mass="18813">MNIVGGGTPDTNNATYWNGNIDWYSPTEIGNEIYVSNSLKKISKLGLEKSSAKLLPAHKTILFTSRASIGDMAILLKSSTTNQGFQSFVVDEEKVDIYFLYSLGFKIKHFALKNATGSTFLEISKKQLEKMEISIPTLPEQQKIGNLFKQLDRLITLHKREWIKSPL</sequence>
<dbReference type="Pfam" id="PF01420">
    <property type="entry name" value="Methylase_S"/>
    <property type="match status" value="1"/>
</dbReference>
<evidence type="ECO:0000256" key="2">
    <source>
        <dbReference type="ARBA" id="ARBA00022747"/>
    </source>
</evidence>
<dbReference type="Gene3D" id="1.10.287.1120">
    <property type="entry name" value="Bipartite methylase S protein"/>
    <property type="match status" value="1"/>
</dbReference>
<gene>
    <name evidence="5" type="ORF">NCTC4101_02336</name>
</gene>
<reference evidence="5" key="1">
    <citation type="submission" date="2019-03" db="EMBL/GenBank/DDBJ databases">
        <authorList>
            <consortium name="Pathogen Informatics"/>
        </authorList>
    </citation>
    <scope>NUCLEOTIDE SEQUENCE</scope>
    <source>
        <strain evidence="5">Unknown</strain>
    </source>
</reference>